<proteinExistence type="predicted"/>
<evidence type="ECO:0000256" key="2">
    <source>
        <dbReference type="SAM" id="Phobius"/>
    </source>
</evidence>
<keyword evidence="2" id="KW-0812">Transmembrane</keyword>
<keyword evidence="2" id="KW-1133">Transmembrane helix</keyword>
<dbReference type="EMBL" id="MCHX01000015">
    <property type="protein sequence ID" value="OFJ54197.1"/>
    <property type="molecule type" value="Genomic_DNA"/>
</dbReference>
<gene>
    <name evidence="3" type="ORF">BEL07_08155</name>
</gene>
<organism evidence="3 4">
    <name type="scientific">Mycolicibacterium grossiae</name>
    <dbReference type="NCBI Taxonomy" id="1552759"/>
    <lineage>
        <taxon>Bacteria</taxon>
        <taxon>Bacillati</taxon>
        <taxon>Actinomycetota</taxon>
        <taxon>Actinomycetes</taxon>
        <taxon>Mycobacteriales</taxon>
        <taxon>Mycobacteriaceae</taxon>
        <taxon>Mycolicibacterium</taxon>
    </lineage>
</organism>
<feature type="region of interest" description="Disordered" evidence="1">
    <location>
        <begin position="1"/>
        <end position="33"/>
    </location>
</feature>
<keyword evidence="4" id="KW-1185">Reference proteome</keyword>
<protein>
    <submittedName>
        <fullName evidence="3">Uncharacterized protein</fullName>
    </submittedName>
</protein>
<evidence type="ECO:0000313" key="4">
    <source>
        <dbReference type="Proteomes" id="UP000178953"/>
    </source>
</evidence>
<sequence length="407" mass="44175">MGSEQFAEPEQSSDWPDTDGYGHSPHAPLHPPIGEAVRAPLEYSYTAPELMAALPRSEAIDVEALPADLQHKARTCGDDLDNIIKSDQLRRPGILARIADSRAGRAVYPLAAYGAVLTAIIALTLMAVYALRAPDASNAEILAASGWFRDLAAVLGVVTLGLGWRRRASAPPWVYTTEELATLDAASIAWPAVPEDLDRYANAETLRREWHNIWMARIQPGAAALVWREPHLVAIATLLGREIRSSPTWHSELLDVHRVRIDLDRTLTDIHLRAHRVWRARANLVAPPSTDPEDVVARRNAEIGDAAGEAWNTLLDLVRQLQGYRKALAPIDVIFAEILALQQSSLRITDDAVRQLHIDAAGNTLHAGAVGAAAGELADLNANLTARLAALRQSLTAATNGLVLRAP</sequence>
<feature type="transmembrane region" description="Helical" evidence="2">
    <location>
        <begin position="107"/>
        <end position="129"/>
    </location>
</feature>
<comment type="caution">
    <text evidence="3">The sequence shown here is derived from an EMBL/GenBank/DDBJ whole genome shotgun (WGS) entry which is preliminary data.</text>
</comment>
<dbReference type="Proteomes" id="UP000178953">
    <property type="component" value="Unassembled WGS sequence"/>
</dbReference>
<name>A0A1E8Q6S4_9MYCO</name>
<evidence type="ECO:0000256" key="1">
    <source>
        <dbReference type="SAM" id="MobiDB-lite"/>
    </source>
</evidence>
<evidence type="ECO:0000313" key="3">
    <source>
        <dbReference type="EMBL" id="OFJ54197.1"/>
    </source>
</evidence>
<accession>A0A1E8Q6S4</accession>
<keyword evidence="2" id="KW-0472">Membrane</keyword>
<dbReference type="AlphaFoldDB" id="A0A1E8Q6S4"/>
<reference evidence="3 4" key="1">
    <citation type="submission" date="2016-09" db="EMBL/GenBank/DDBJ databases">
        <title>genome sequence of Mycobacterium sp. 739 SCH.</title>
        <authorList>
            <person name="Greninger A.L."/>
            <person name="Qin X."/>
            <person name="Jerome K."/>
            <person name="Vora S."/>
            <person name="Quinn K."/>
        </authorList>
    </citation>
    <scope>NUCLEOTIDE SEQUENCE [LARGE SCALE GENOMIC DNA]</scope>
    <source>
        <strain evidence="3 4">SCH</strain>
    </source>
</reference>